<accession>E3BND6</accession>
<comment type="caution">
    <text evidence="1">The sequence shown here is derived from an EMBL/GenBank/DDBJ whole genome shotgun (WGS) entry which is preliminary data.</text>
</comment>
<organism evidence="1 2">
    <name type="scientific">Vibrio caribbeanicus ATCC BAA-2122</name>
    <dbReference type="NCBI Taxonomy" id="796620"/>
    <lineage>
        <taxon>Bacteria</taxon>
        <taxon>Pseudomonadati</taxon>
        <taxon>Pseudomonadota</taxon>
        <taxon>Gammaproteobacteria</taxon>
        <taxon>Vibrionales</taxon>
        <taxon>Vibrionaceae</taxon>
        <taxon>Vibrio</taxon>
    </lineage>
</organism>
<name>E3BND6_9VIBR</name>
<dbReference type="eggNOG" id="ENOG5031NMK">
    <property type="taxonomic scope" value="Bacteria"/>
</dbReference>
<protein>
    <submittedName>
        <fullName evidence="1">Uncharacterized protein</fullName>
    </submittedName>
</protein>
<evidence type="ECO:0000313" key="2">
    <source>
        <dbReference type="Proteomes" id="UP000002943"/>
    </source>
</evidence>
<dbReference type="EMBL" id="AEIU01000096">
    <property type="protein sequence ID" value="EFP95355.1"/>
    <property type="molecule type" value="Genomic_DNA"/>
</dbReference>
<dbReference type="Proteomes" id="UP000002943">
    <property type="component" value="Unassembled WGS sequence"/>
</dbReference>
<dbReference type="RefSeq" id="WP_009602711.1">
    <property type="nucleotide sequence ID" value="NZ_AEIU01000096.1"/>
</dbReference>
<sequence>MYIYEGICDWCKKLAMLKKHDYIDGKSHFSCHECNTLATLDVRQFNLAETKSQNEKYFKNN</sequence>
<reference evidence="1 2" key="1">
    <citation type="journal article" date="2012" name="Int. J. Syst. Evol. Microbiol.">
        <title>Vibrio caribbeanicus sp. nov., isolated from the marine sponge Scleritoderma cyanea.</title>
        <authorList>
            <person name="Hoffmann M."/>
            <person name="Monday S.R."/>
            <person name="Allard M.W."/>
            <person name="Strain E.A."/>
            <person name="Whittaker P."/>
            <person name="Naum M."/>
            <person name="McCarthy P.J."/>
            <person name="Lopez J.V."/>
            <person name="Fischer M."/>
            <person name="Brown E.W."/>
        </authorList>
    </citation>
    <scope>NUCLEOTIDE SEQUENCE [LARGE SCALE GENOMIC DNA]</scope>
    <source>
        <strain evidence="1 2">ATCC BAA-2122</strain>
    </source>
</reference>
<dbReference type="AlphaFoldDB" id="E3BND6"/>
<evidence type="ECO:0000313" key="1">
    <source>
        <dbReference type="EMBL" id="EFP95355.1"/>
    </source>
</evidence>
<gene>
    <name evidence="1" type="ORF">VIBC2010_15009</name>
</gene>
<dbReference type="STRING" id="796620.VIBC2010_15009"/>
<dbReference type="OrthoDB" id="5917768at2"/>
<keyword evidence="2" id="KW-1185">Reference proteome</keyword>
<proteinExistence type="predicted"/>